<dbReference type="InterPro" id="IPR002528">
    <property type="entry name" value="MATE_fam"/>
</dbReference>
<evidence type="ECO:0000313" key="7">
    <source>
        <dbReference type="EnsemblProtists" id="EOD21021"/>
    </source>
</evidence>
<evidence type="ECO:0000256" key="2">
    <source>
        <dbReference type="ARBA" id="ARBA00010199"/>
    </source>
</evidence>
<dbReference type="PANTHER" id="PTHR42893">
    <property type="entry name" value="PROTEIN DETOXIFICATION 44, CHLOROPLASTIC-RELATED"/>
    <property type="match status" value="1"/>
</dbReference>
<proteinExistence type="inferred from homology"/>
<feature type="transmembrane region" description="Helical" evidence="6">
    <location>
        <begin position="470"/>
        <end position="491"/>
    </location>
</feature>
<feature type="transmembrane region" description="Helical" evidence="6">
    <location>
        <begin position="511"/>
        <end position="531"/>
    </location>
</feature>
<reference evidence="8" key="1">
    <citation type="journal article" date="2013" name="Nature">
        <title>Pan genome of the phytoplankton Emiliania underpins its global distribution.</title>
        <authorList>
            <person name="Read B.A."/>
            <person name="Kegel J."/>
            <person name="Klute M.J."/>
            <person name="Kuo A."/>
            <person name="Lefebvre S.C."/>
            <person name="Maumus F."/>
            <person name="Mayer C."/>
            <person name="Miller J."/>
            <person name="Monier A."/>
            <person name="Salamov A."/>
            <person name="Young J."/>
            <person name="Aguilar M."/>
            <person name="Claverie J.M."/>
            <person name="Frickenhaus S."/>
            <person name="Gonzalez K."/>
            <person name="Herman E.K."/>
            <person name="Lin Y.C."/>
            <person name="Napier J."/>
            <person name="Ogata H."/>
            <person name="Sarno A.F."/>
            <person name="Shmutz J."/>
            <person name="Schroeder D."/>
            <person name="de Vargas C."/>
            <person name="Verret F."/>
            <person name="von Dassow P."/>
            <person name="Valentin K."/>
            <person name="Van de Peer Y."/>
            <person name="Wheeler G."/>
            <person name="Dacks J.B."/>
            <person name="Delwiche C.F."/>
            <person name="Dyhrman S.T."/>
            <person name="Glockner G."/>
            <person name="John U."/>
            <person name="Richards T."/>
            <person name="Worden A.Z."/>
            <person name="Zhang X."/>
            <person name="Grigoriev I.V."/>
            <person name="Allen A.E."/>
            <person name="Bidle K."/>
            <person name="Borodovsky M."/>
            <person name="Bowler C."/>
            <person name="Brownlee C."/>
            <person name="Cock J.M."/>
            <person name="Elias M."/>
            <person name="Gladyshev V.N."/>
            <person name="Groth M."/>
            <person name="Guda C."/>
            <person name="Hadaegh A."/>
            <person name="Iglesias-Rodriguez M.D."/>
            <person name="Jenkins J."/>
            <person name="Jones B.M."/>
            <person name="Lawson T."/>
            <person name="Leese F."/>
            <person name="Lindquist E."/>
            <person name="Lobanov A."/>
            <person name="Lomsadze A."/>
            <person name="Malik S.B."/>
            <person name="Marsh M.E."/>
            <person name="Mackinder L."/>
            <person name="Mock T."/>
            <person name="Mueller-Roeber B."/>
            <person name="Pagarete A."/>
            <person name="Parker M."/>
            <person name="Probert I."/>
            <person name="Quesneville H."/>
            <person name="Raines C."/>
            <person name="Rensing S.A."/>
            <person name="Riano-Pachon D.M."/>
            <person name="Richier S."/>
            <person name="Rokitta S."/>
            <person name="Shiraiwa Y."/>
            <person name="Soanes D.M."/>
            <person name="van der Giezen M."/>
            <person name="Wahlund T.M."/>
            <person name="Williams B."/>
            <person name="Wilson W."/>
            <person name="Wolfe G."/>
            <person name="Wurch L.L."/>
        </authorList>
    </citation>
    <scope>NUCLEOTIDE SEQUENCE</scope>
</reference>
<evidence type="ECO:0008006" key="9">
    <source>
        <dbReference type="Google" id="ProtNLM"/>
    </source>
</evidence>
<feature type="transmembrane region" description="Helical" evidence="6">
    <location>
        <begin position="337"/>
        <end position="360"/>
    </location>
</feature>
<keyword evidence="4 6" id="KW-1133">Transmembrane helix</keyword>
<feature type="transmembrane region" description="Helical" evidence="6">
    <location>
        <begin position="572"/>
        <end position="592"/>
    </location>
</feature>
<feature type="transmembrane region" description="Helical" evidence="6">
    <location>
        <begin position="405"/>
        <end position="425"/>
    </location>
</feature>
<accession>A0A0D3JBY6</accession>
<comment type="similarity">
    <text evidence="2">Belongs to the multi antimicrobial extrusion (MATE) (TC 2.A.66.1) family.</text>
</comment>
<feature type="transmembrane region" description="Helical" evidence="6">
    <location>
        <begin position="543"/>
        <end position="560"/>
    </location>
</feature>
<keyword evidence="3 6" id="KW-0812">Transmembrane</keyword>
<dbReference type="eggNOG" id="KOG1347">
    <property type="taxonomic scope" value="Eukaryota"/>
</dbReference>
<feature type="transmembrane region" description="Helical" evidence="6">
    <location>
        <begin position="221"/>
        <end position="244"/>
    </location>
</feature>
<sequence>MCCRYACLKAAAAKRRARHADGSADDAIVAVLGMHFCDPNQLIATKQRNKLAAANKALCYLTRGSFKEDQHTQASLTCVCLSLMAICENYLARCRRSALKKQQRESEEEDAEAAIAEHEEDRSPAAQAKKIWARAPYIACHGRLSRELLKFTVLAMPIYVAPTLLSLIDTAAVSSVQLAALGPACGICDAISTMMVFISVGTTNAVSTAVGGGDRAAAKRAASVSVTTSFAIGCVLALLLSLSIGPLIANLAAPAAVASTVARTGGDAAAVAVTTQLWAACETYVRIRALSFPFSLALMSAQASCLGAKDSLNPTLATLTASLVNVAGDAALVLGPLAMGIAGAAWATVGCQVAAAFVLLRTLRRKGMLELRQLPSADELRRFFAFGAFIVVLFVKQLVYNQAILLASILGTAAGAAHQCLFSIFRLCCTLGDVTGATAQSFLPRYYVTDEASGRVTFDAASARGTIKRIVGMTALVALCNTAITFSVPLLRPGLFTADAEVTRLLRRAAPIAAAGLLLHPPVVGMEGCLLATKDVRWLVRHYVVTGGIAVAATQLLLKVGALRSALSLDGIWLYLAAFQATRAISFVGRLIGVGKSPPKR</sequence>
<evidence type="ECO:0000256" key="5">
    <source>
        <dbReference type="ARBA" id="ARBA00023136"/>
    </source>
</evidence>
<evidence type="ECO:0000256" key="3">
    <source>
        <dbReference type="ARBA" id="ARBA00022692"/>
    </source>
</evidence>
<dbReference type="STRING" id="2903.R1EDG6"/>
<dbReference type="PaxDb" id="2903-EOD21021"/>
<name>A0A0D3JBY6_EMIH1</name>
<dbReference type="KEGG" id="ehx:EMIHUDRAFT_208127"/>
<dbReference type="GO" id="GO:0015297">
    <property type="term" value="F:antiporter activity"/>
    <property type="evidence" value="ECO:0007669"/>
    <property type="project" value="InterPro"/>
</dbReference>
<evidence type="ECO:0000256" key="6">
    <source>
        <dbReference type="SAM" id="Phobius"/>
    </source>
</evidence>
<evidence type="ECO:0000256" key="1">
    <source>
        <dbReference type="ARBA" id="ARBA00004141"/>
    </source>
</evidence>
<dbReference type="Pfam" id="PF01554">
    <property type="entry name" value="MatE"/>
    <property type="match status" value="1"/>
</dbReference>
<dbReference type="GO" id="GO:0016020">
    <property type="term" value="C:membrane"/>
    <property type="evidence" value="ECO:0007669"/>
    <property type="project" value="UniProtKB-SubCell"/>
</dbReference>
<dbReference type="AlphaFoldDB" id="A0A0D3JBY6"/>
<dbReference type="GO" id="GO:0042910">
    <property type="term" value="F:xenobiotic transmembrane transporter activity"/>
    <property type="evidence" value="ECO:0007669"/>
    <property type="project" value="InterPro"/>
</dbReference>
<keyword evidence="5 6" id="KW-0472">Membrane</keyword>
<keyword evidence="8" id="KW-1185">Reference proteome</keyword>
<evidence type="ECO:0000256" key="4">
    <source>
        <dbReference type="ARBA" id="ARBA00022989"/>
    </source>
</evidence>
<dbReference type="GeneID" id="17266568"/>
<feature type="transmembrane region" description="Helical" evidence="6">
    <location>
        <begin position="148"/>
        <end position="168"/>
    </location>
</feature>
<organism evidence="7 8">
    <name type="scientific">Emiliania huxleyi (strain CCMP1516)</name>
    <dbReference type="NCBI Taxonomy" id="280463"/>
    <lineage>
        <taxon>Eukaryota</taxon>
        <taxon>Haptista</taxon>
        <taxon>Haptophyta</taxon>
        <taxon>Prymnesiophyceae</taxon>
        <taxon>Isochrysidales</taxon>
        <taxon>Noelaerhabdaceae</taxon>
        <taxon>Emiliania</taxon>
    </lineage>
</organism>
<protein>
    <recommendedName>
        <fullName evidence="9">Polysaccharide biosynthesis protein C-terminal domain-containing protein</fullName>
    </recommendedName>
</protein>
<evidence type="ECO:0000313" key="8">
    <source>
        <dbReference type="Proteomes" id="UP000013827"/>
    </source>
</evidence>
<dbReference type="Proteomes" id="UP000013827">
    <property type="component" value="Unassembled WGS sequence"/>
</dbReference>
<dbReference type="InterPro" id="IPR044644">
    <property type="entry name" value="DinF-like"/>
</dbReference>
<dbReference type="RefSeq" id="XP_005773450.1">
    <property type="nucleotide sequence ID" value="XM_005773393.1"/>
</dbReference>
<feature type="transmembrane region" description="Helical" evidence="6">
    <location>
        <begin position="180"/>
        <end position="200"/>
    </location>
</feature>
<feature type="transmembrane region" description="Helical" evidence="6">
    <location>
        <begin position="380"/>
        <end position="399"/>
    </location>
</feature>
<reference evidence="7" key="2">
    <citation type="submission" date="2024-10" db="UniProtKB">
        <authorList>
            <consortium name="EnsemblProtists"/>
        </authorList>
    </citation>
    <scope>IDENTIFICATION</scope>
</reference>
<comment type="subcellular location">
    <subcellularLocation>
        <location evidence="1">Membrane</location>
        <topology evidence="1">Multi-pass membrane protein</topology>
    </subcellularLocation>
</comment>
<dbReference type="PANTHER" id="PTHR42893:SF9">
    <property type="entry name" value="PROTEIN DETOXIFICATION 46, CHLOROPLASTIC"/>
    <property type="match status" value="1"/>
</dbReference>
<dbReference type="EnsemblProtists" id="EOD21021">
    <property type="protein sequence ID" value="EOD21021"/>
    <property type="gene ID" value="EMIHUDRAFT_208127"/>
</dbReference>
<dbReference type="HOGENOM" id="CLU_012893_15_1_1"/>